<accession>S3DKU1</accession>
<protein>
    <recommendedName>
        <fullName evidence="7">Alternative oxidase</fullName>
    </recommendedName>
</protein>
<evidence type="ECO:0000313" key="5">
    <source>
        <dbReference type="EMBL" id="EPE27183.1"/>
    </source>
</evidence>
<keyword evidence="3" id="KW-0119">Carbohydrate metabolism</keyword>
<feature type="transmembrane region" description="Helical" evidence="4">
    <location>
        <begin position="12"/>
        <end position="28"/>
    </location>
</feature>
<dbReference type="GeneID" id="19462153"/>
<dbReference type="GO" id="GO:0016740">
    <property type="term" value="F:transferase activity"/>
    <property type="evidence" value="ECO:0007669"/>
    <property type="project" value="UniProtKB-KW"/>
</dbReference>
<dbReference type="KEGG" id="glz:GLAREA_03097"/>
<keyword evidence="4" id="KW-0812">Transmembrane</keyword>
<dbReference type="HOGENOM" id="CLU_026659_1_0_1"/>
<keyword evidence="2" id="KW-0294">Fucose metabolism</keyword>
<evidence type="ECO:0000313" key="6">
    <source>
        <dbReference type="Proteomes" id="UP000016922"/>
    </source>
</evidence>
<dbReference type="InterPro" id="IPR019378">
    <property type="entry name" value="GDP-Fuc_O-FucTrfase"/>
</dbReference>
<dbReference type="Gene3D" id="3.40.50.11350">
    <property type="match status" value="1"/>
</dbReference>
<keyword evidence="1" id="KW-0808">Transferase</keyword>
<dbReference type="OMA" id="FLHYPTH"/>
<dbReference type="EMBL" id="KE145370">
    <property type="protein sequence ID" value="EPE27183.1"/>
    <property type="molecule type" value="Genomic_DNA"/>
</dbReference>
<evidence type="ECO:0000256" key="3">
    <source>
        <dbReference type="ARBA" id="ARBA00023277"/>
    </source>
</evidence>
<evidence type="ECO:0000256" key="2">
    <source>
        <dbReference type="ARBA" id="ARBA00023253"/>
    </source>
</evidence>
<dbReference type="Pfam" id="PF10250">
    <property type="entry name" value="O-FucT"/>
    <property type="match status" value="1"/>
</dbReference>
<gene>
    <name evidence="5" type="ORF">GLAREA_03097</name>
</gene>
<dbReference type="AlphaFoldDB" id="S3DKU1"/>
<keyword evidence="4" id="KW-0472">Membrane</keyword>
<dbReference type="eggNOG" id="ENOG502S5IM">
    <property type="taxonomic scope" value="Eukaryota"/>
</dbReference>
<organism evidence="5 6">
    <name type="scientific">Glarea lozoyensis (strain ATCC 20868 / MF5171)</name>
    <dbReference type="NCBI Taxonomy" id="1116229"/>
    <lineage>
        <taxon>Eukaryota</taxon>
        <taxon>Fungi</taxon>
        <taxon>Dikarya</taxon>
        <taxon>Ascomycota</taxon>
        <taxon>Pezizomycotina</taxon>
        <taxon>Leotiomycetes</taxon>
        <taxon>Helotiales</taxon>
        <taxon>Helotiaceae</taxon>
        <taxon>Glarea</taxon>
    </lineage>
</organism>
<evidence type="ECO:0000256" key="4">
    <source>
        <dbReference type="SAM" id="Phobius"/>
    </source>
</evidence>
<evidence type="ECO:0008006" key="7">
    <source>
        <dbReference type="Google" id="ProtNLM"/>
    </source>
</evidence>
<keyword evidence="6" id="KW-1185">Reference proteome</keyword>
<reference evidence="5 6" key="1">
    <citation type="journal article" date="2013" name="BMC Genomics">
        <title>Genomics-driven discovery of the pneumocandin biosynthetic gene cluster in the fungus Glarea lozoyensis.</title>
        <authorList>
            <person name="Chen L."/>
            <person name="Yue Q."/>
            <person name="Zhang X."/>
            <person name="Xiang M."/>
            <person name="Wang C."/>
            <person name="Li S."/>
            <person name="Che Y."/>
            <person name="Ortiz-Lopez F.J."/>
            <person name="Bills G.F."/>
            <person name="Liu X."/>
            <person name="An Z."/>
        </authorList>
    </citation>
    <scope>NUCLEOTIDE SEQUENCE [LARGE SCALE GENOMIC DNA]</scope>
    <source>
        <strain evidence="6">ATCC 20868 / MF5171</strain>
    </source>
</reference>
<dbReference type="GO" id="GO:0006004">
    <property type="term" value="P:fucose metabolic process"/>
    <property type="evidence" value="ECO:0007669"/>
    <property type="project" value="UniProtKB-KW"/>
</dbReference>
<dbReference type="OrthoDB" id="20368at2759"/>
<evidence type="ECO:0000256" key="1">
    <source>
        <dbReference type="ARBA" id="ARBA00022679"/>
    </source>
</evidence>
<keyword evidence="4" id="KW-1133">Transmembrane helix</keyword>
<proteinExistence type="predicted"/>
<dbReference type="RefSeq" id="XP_008086373.1">
    <property type="nucleotide sequence ID" value="XM_008088182.1"/>
</dbReference>
<sequence length="456" mass="51694">MSLPSNVNRRYITVAAGILIVLWLWVAFDRPYAPERLWNTNSGIDSTKTSDVFDFPPVRSEAIQEVCGNTEWNSSLIFTCDNNRDGIGHVRNSILNCARFAIQAGAALVLPKIIARQSTVHSDPETDTGLGRRRGEVLKSMDYMFDVDHFVQSMRLSCPEMLLIKNTEQHFSDRRKELQPETLVLNRPITGMEHPESWPSLFSKWVEDHIPPRHEEGTLKTEPIVIDLQQSFLSYPIHSDGHKFAHDFGELLKFREDTRSLATAVLLELQEWHDMDGNISDSIITPSFFGAHLRTSEFGEHLDRRHVAPAPFMHYDGQSIAYLEHAGAAQISLMYVSSGNLLDVERLKKSALGWGIDITHKHALLKGKHQDQLRSLTWDQQALVDFLVLTKSQEFAGVGHSSFSWNIALKRQRLEQLSGQEVGQAILDEEGEWSDGLSTLYGVRNGYVESAQCMWE</sequence>
<name>S3DKU1_GLAL2</name>
<dbReference type="CDD" id="cd11296">
    <property type="entry name" value="O-FucT_like"/>
    <property type="match status" value="1"/>
</dbReference>
<dbReference type="Proteomes" id="UP000016922">
    <property type="component" value="Unassembled WGS sequence"/>
</dbReference>